<sequence length="217" mass="25307">KEVAFIQAPIQVPVQKASQQAIQTFEIKVQLELGVDYITEEEAKNRISPNAHKPREQIKTWGARLQKHWKELDLGVEPIEANDLDDCKTLFHNLEQYDLEAVRPLTKEELEDSPEAGHEKSEKDLEFREQEELETALKRRAIAINRAKVSKFHPDNGSDVRKMLSQRKQFREILEKEFDKRGQFKFALCLLTKFFIDDKPGNKKQGKKNSRTEIHKS</sequence>
<evidence type="ECO:0000256" key="1">
    <source>
        <dbReference type="SAM" id="MobiDB-lite"/>
    </source>
</evidence>
<organism evidence="2 3">
    <name type="scientific">Acaulospora morrowiae</name>
    <dbReference type="NCBI Taxonomy" id="94023"/>
    <lineage>
        <taxon>Eukaryota</taxon>
        <taxon>Fungi</taxon>
        <taxon>Fungi incertae sedis</taxon>
        <taxon>Mucoromycota</taxon>
        <taxon>Glomeromycotina</taxon>
        <taxon>Glomeromycetes</taxon>
        <taxon>Diversisporales</taxon>
        <taxon>Acaulosporaceae</taxon>
        <taxon>Acaulospora</taxon>
    </lineage>
</organism>
<gene>
    <name evidence="2" type="ORF">AMORRO_LOCUS4729</name>
</gene>
<comment type="caution">
    <text evidence="2">The sequence shown here is derived from an EMBL/GenBank/DDBJ whole genome shotgun (WGS) entry which is preliminary data.</text>
</comment>
<reference evidence="2" key="1">
    <citation type="submission" date="2021-06" db="EMBL/GenBank/DDBJ databases">
        <authorList>
            <person name="Kallberg Y."/>
            <person name="Tangrot J."/>
            <person name="Rosling A."/>
        </authorList>
    </citation>
    <scope>NUCLEOTIDE SEQUENCE</scope>
    <source>
        <strain evidence="2">CL551</strain>
    </source>
</reference>
<accession>A0A9N9AKJ6</accession>
<dbReference type="Proteomes" id="UP000789342">
    <property type="component" value="Unassembled WGS sequence"/>
</dbReference>
<feature type="region of interest" description="Disordered" evidence="1">
    <location>
        <begin position="197"/>
        <end position="217"/>
    </location>
</feature>
<name>A0A9N9AKJ6_9GLOM</name>
<feature type="compositionally biased region" description="Basic and acidic residues" evidence="1">
    <location>
        <begin position="115"/>
        <end position="129"/>
    </location>
</feature>
<dbReference type="EMBL" id="CAJVPV010002648">
    <property type="protein sequence ID" value="CAG8532206.1"/>
    <property type="molecule type" value="Genomic_DNA"/>
</dbReference>
<feature type="non-terminal residue" evidence="2">
    <location>
        <position position="217"/>
    </location>
</feature>
<proteinExistence type="predicted"/>
<dbReference type="OrthoDB" id="2409758at2759"/>
<feature type="region of interest" description="Disordered" evidence="1">
    <location>
        <begin position="108"/>
        <end position="129"/>
    </location>
</feature>
<protein>
    <submittedName>
        <fullName evidence="2">1172_t:CDS:1</fullName>
    </submittedName>
</protein>
<evidence type="ECO:0000313" key="2">
    <source>
        <dbReference type="EMBL" id="CAG8532206.1"/>
    </source>
</evidence>
<dbReference type="AlphaFoldDB" id="A0A9N9AKJ6"/>
<keyword evidence="3" id="KW-1185">Reference proteome</keyword>
<evidence type="ECO:0000313" key="3">
    <source>
        <dbReference type="Proteomes" id="UP000789342"/>
    </source>
</evidence>